<dbReference type="Pfam" id="PF03061">
    <property type="entry name" value="4HBT"/>
    <property type="match status" value="1"/>
</dbReference>
<evidence type="ECO:0000313" key="3">
    <source>
        <dbReference type="Proteomes" id="UP000521868"/>
    </source>
</evidence>
<organism evidence="2 3">
    <name type="scientific">Ramlibacter lithotrophicus</name>
    <dbReference type="NCBI Taxonomy" id="2606681"/>
    <lineage>
        <taxon>Bacteria</taxon>
        <taxon>Pseudomonadati</taxon>
        <taxon>Pseudomonadota</taxon>
        <taxon>Betaproteobacteria</taxon>
        <taxon>Burkholderiales</taxon>
        <taxon>Comamonadaceae</taxon>
        <taxon>Ramlibacter</taxon>
    </lineage>
</organism>
<dbReference type="GO" id="GO:0016790">
    <property type="term" value="F:thiolester hydrolase activity"/>
    <property type="evidence" value="ECO:0007669"/>
    <property type="project" value="UniProtKB-ARBA"/>
</dbReference>
<dbReference type="SUPFAM" id="SSF54637">
    <property type="entry name" value="Thioesterase/thiol ester dehydrase-isomerase"/>
    <property type="match status" value="1"/>
</dbReference>
<evidence type="ECO:0000259" key="1">
    <source>
        <dbReference type="Pfam" id="PF03061"/>
    </source>
</evidence>
<protein>
    <submittedName>
        <fullName evidence="2">PaaI family thioesterase</fullName>
    </submittedName>
</protein>
<gene>
    <name evidence="2" type="ORF">RAMLITH_09815</name>
</gene>
<dbReference type="CDD" id="cd03443">
    <property type="entry name" value="PaaI_thioesterase"/>
    <property type="match status" value="1"/>
</dbReference>
<dbReference type="InterPro" id="IPR006683">
    <property type="entry name" value="Thioestr_dom"/>
</dbReference>
<dbReference type="AlphaFoldDB" id="A0A7X6I672"/>
<sequence>MSKKAAGEGVDVPTRDRISSTLAALPYARHLGIRLAQVDGTGAVVFHLPFDARLIGNVTLPAYHGGVVATFMQVAALTATYVLHDEDRPPKLVDFSIDYLSSAGPLDLFARCEMHRVGKRVAAVGIRCWQQDPDAPVALGRVHVFVAPSRSDSVMM</sequence>
<proteinExistence type="predicted"/>
<name>A0A7X6I672_9BURK</name>
<keyword evidence="3" id="KW-1185">Reference proteome</keyword>
<dbReference type="InterPro" id="IPR029069">
    <property type="entry name" value="HotDog_dom_sf"/>
</dbReference>
<feature type="domain" description="Thioesterase" evidence="1">
    <location>
        <begin position="64"/>
        <end position="134"/>
    </location>
</feature>
<evidence type="ECO:0000313" key="2">
    <source>
        <dbReference type="EMBL" id="NKE66116.1"/>
    </source>
</evidence>
<accession>A0A7X6I672</accession>
<dbReference type="RefSeq" id="WP_168107247.1">
    <property type="nucleotide sequence ID" value="NZ_VTOX01000003.1"/>
</dbReference>
<dbReference type="Proteomes" id="UP000521868">
    <property type="component" value="Unassembled WGS sequence"/>
</dbReference>
<reference evidence="2 3" key="1">
    <citation type="journal article" date="2020" name="Nature">
        <title>Bacterial chemolithoautotrophy via manganese oxidation.</title>
        <authorList>
            <person name="Yu H."/>
            <person name="Leadbetter J.R."/>
        </authorList>
    </citation>
    <scope>NUCLEOTIDE SEQUENCE [LARGE SCALE GENOMIC DNA]</scope>
    <source>
        <strain evidence="2 3">RBP-1</strain>
    </source>
</reference>
<comment type="caution">
    <text evidence="2">The sequence shown here is derived from an EMBL/GenBank/DDBJ whole genome shotgun (WGS) entry which is preliminary data.</text>
</comment>
<dbReference type="Gene3D" id="3.10.129.10">
    <property type="entry name" value="Hotdog Thioesterase"/>
    <property type="match status" value="1"/>
</dbReference>
<dbReference type="EMBL" id="VTOX01000003">
    <property type="protein sequence ID" value="NKE66116.1"/>
    <property type="molecule type" value="Genomic_DNA"/>
</dbReference>